<proteinExistence type="predicted"/>
<gene>
    <name evidence="2" type="ORF">FF098_001205</name>
    <name evidence="1" type="ORF">GCM10011355_02440</name>
</gene>
<dbReference type="Proteomes" id="UP000621856">
    <property type="component" value="Unassembled WGS sequence"/>
</dbReference>
<evidence type="ECO:0000313" key="2">
    <source>
        <dbReference type="EMBL" id="NHK26520.1"/>
    </source>
</evidence>
<evidence type="ECO:0000313" key="3">
    <source>
        <dbReference type="Proteomes" id="UP000621856"/>
    </source>
</evidence>
<dbReference type="Proteomes" id="UP000818603">
    <property type="component" value="Unassembled WGS sequence"/>
</dbReference>
<reference evidence="1" key="1">
    <citation type="journal article" date="2014" name="Int. J. Syst. Evol. Microbiol.">
        <title>Complete genome sequence of Corynebacterium casei LMG S-19264T (=DSM 44701T), isolated from a smear-ripened cheese.</title>
        <authorList>
            <consortium name="US DOE Joint Genome Institute (JGI-PGF)"/>
            <person name="Walter F."/>
            <person name="Albersmeier A."/>
            <person name="Kalinowski J."/>
            <person name="Ruckert C."/>
        </authorList>
    </citation>
    <scope>NUCLEOTIDE SEQUENCE</scope>
    <source>
        <strain evidence="1">CGMCC 1.14984</strain>
    </source>
</reference>
<accession>A0A8J3EQ33</accession>
<dbReference type="AlphaFoldDB" id="A0A8J3EQ33"/>
<protein>
    <submittedName>
        <fullName evidence="1">Uncharacterized protein</fullName>
    </submittedName>
</protein>
<reference evidence="2 4" key="2">
    <citation type="submission" date="2020-02" db="EMBL/GenBank/DDBJ databases">
        <title>Genome sequence of Parvularcula flava strain NH6-79.</title>
        <authorList>
            <person name="Abdul Karim M.H."/>
            <person name="Lam M.Q."/>
            <person name="Chen S.J."/>
            <person name="Yahya A."/>
            <person name="Shahir S."/>
            <person name="Shamsir M.S."/>
            <person name="Chong C.S."/>
        </authorList>
    </citation>
    <scope>NUCLEOTIDE SEQUENCE [LARGE SCALE GENOMIC DNA]</scope>
    <source>
        <strain evidence="2 4">NH6-79</strain>
    </source>
</reference>
<keyword evidence="4" id="KW-1185">Reference proteome</keyword>
<reference evidence="1" key="3">
    <citation type="submission" date="2020-09" db="EMBL/GenBank/DDBJ databases">
        <authorList>
            <person name="Sun Q."/>
            <person name="Zhou Y."/>
        </authorList>
    </citation>
    <scope>NUCLEOTIDE SEQUENCE</scope>
    <source>
        <strain evidence="1">CGMCC 1.14984</strain>
    </source>
</reference>
<organism evidence="1 3">
    <name type="scientific">Aquisalinus luteolus</name>
    <dbReference type="NCBI Taxonomy" id="1566827"/>
    <lineage>
        <taxon>Bacteria</taxon>
        <taxon>Pseudomonadati</taxon>
        <taxon>Pseudomonadota</taxon>
        <taxon>Alphaproteobacteria</taxon>
        <taxon>Parvularculales</taxon>
        <taxon>Parvularculaceae</taxon>
        <taxon>Aquisalinus</taxon>
    </lineage>
</organism>
<evidence type="ECO:0000313" key="4">
    <source>
        <dbReference type="Proteomes" id="UP000818603"/>
    </source>
</evidence>
<name>A0A8J3EQ33_9PROT</name>
<comment type="caution">
    <text evidence="1">The sequence shown here is derived from an EMBL/GenBank/DDBJ whole genome shotgun (WGS) entry which is preliminary data.</text>
</comment>
<sequence length="244" mass="26869">MATTIIEIGVDAVQALRDRLAERSDIAPGSSLHAAIDAMLARFGLNVGAWQFRRARKSHCARQLADGTVLVVPFLNIILSRSKDVDALGIDTAKGNWDDRWTLTGKVRSALNHLLAEHGFGAEDISDHAYIFIGEAWDHLVRDALGRALKPAVSALVIDRSSQAGQRVEPKYLFWNSSGLYSVIYENCKDYDHVLPAGQMITDQVNALFVEADRDKACGSLDVAMDFLHLGMKDLDLHGLSRED</sequence>
<dbReference type="EMBL" id="BMGZ01000001">
    <property type="protein sequence ID" value="GGH92589.1"/>
    <property type="molecule type" value="Genomic_DNA"/>
</dbReference>
<dbReference type="EMBL" id="VCJR02000001">
    <property type="protein sequence ID" value="NHK26520.1"/>
    <property type="molecule type" value="Genomic_DNA"/>
</dbReference>
<evidence type="ECO:0000313" key="1">
    <source>
        <dbReference type="EMBL" id="GGH92589.1"/>
    </source>
</evidence>
<dbReference type="RefSeq" id="WP_155136201.1">
    <property type="nucleotide sequence ID" value="NZ_BMGZ01000001.1"/>
</dbReference>